<evidence type="ECO:0000256" key="9">
    <source>
        <dbReference type="ARBA" id="ARBA00023136"/>
    </source>
</evidence>
<evidence type="ECO:0000256" key="2">
    <source>
        <dbReference type="ARBA" id="ARBA00004370"/>
    </source>
</evidence>
<comment type="similarity">
    <text evidence="3">Belongs to the cytochrome P450 family.</text>
</comment>
<proteinExistence type="inferred from homology"/>
<reference evidence="11" key="1">
    <citation type="submission" date="2016-06" db="EMBL/GenBank/DDBJ databases">
        <title>Parallel loss of symbiosis genes in relatives of nitrogen-fixing non-legume Parasponia.</title>
        <authorList>
            <person name="Van Velzen R."/>
            <person name="Holmer R."/>
            <person name="Bu F."/>
            <person name="Rutten L."/>
            <person name="Van Zeijl A."/>
            <person name="Liu W."/>
            <person name="Santuari L."/>
            <person name="Cao Q."/>
            <person name="Sharma T."/>
            <person name="Shen D."/>
            <person name="Roswanjaya Y."/>
            <person name="Wardhani T."/>
            <person name="Kalhor M.S."/>
            <person name="Jansen J."/>
            <person name="Van den Hoogen J."/>
            <person name="Gungor B."/>
            <person name="Hartog M."/>
            <person name="Hontelez J."/>
            <person name="Verver J."/>
            <person name="Yang W.-C."/>
            <person name="Schijlen E."/>
            <person name="Repin R."/>
            <person name="Schilthuizen M."/>
            <person name="Schranz E."/>
            <person name="Heidstra R."/>
            <person name="Miyata K."/>
            <person name="Fedorova E."/>
            <person name="Kohlen W."/>
            <person name="Bisseling T."/>
            <person name="Smit S."/>
            <person name="Geurts R."/>
        </authorList>
    </citation>
    <scope>NUCLEOTIDE SEQUENCE [LARGE SCALE GENOMIC DNA]</scope>
    <source>
        <strain evidence="11">cv. WU1-14</strain>
    </source>
</reference>
<dbReference type="GO" id="GO:0020037">
    <property type="term" value="F:heme binding"/>
    <property type="evidence" value="ECO:0007669"/>
    <property type="project" value="InterPro"/>
</dbReference>
<keyword evidence="4" id="KW-0349">Heme</keyword>
<comment type="cofactor">
    <cofactor evidence="1">
        <name>heme</name>
        <dbReference type="ChEBI" id="CHEBI:30413"/>
    </cofactor>
</comment>
<evidence type="ECO:0000313" key="11">
    <source>
        <dbReference type="Proteomes" id="UP000237105"/>
    </source>
</evidence>
<keyword evidence="8" id="KW-0503">Monooxygenase</keyword>
<protein>
    <submittedName>
        <fullName evidence="10">Cytochrome P450, E-class, group I</fullName>
    </submittedName>
</protein>
<dbReference type="InterPro" id="IPR002401">
    <property type="entry name" value="Cyt_P450_E_grp-I"/>
</dbReference>
<gene>
    <name evidence="10" type="ORF">PanWU01x14_306360</name>
</gene>
<dbReference type="PANTHER" id="PTHR47943">
    <property type="entry name" value="CYTOCHROME P450 93A3-LIKE"/>
    <property type="match status" value="1"/>
</dbReference>
<evidence type="ECO:0000256" key="1">
    <source>
        <dbReference type="ARBA" id="ARBA00001971"/>
    </source>
</evidence>
<dbReference type="EMBL" id="JXTB01000471">
    <property type="protein sequence ID" value="PON39245.1"/>
    <property type="molecule type" value="Genomic_DNA"/>
</dbReference>
<dbReference type="InterPro" id="IPR036396">
    <property type="entry name" value="Cyt_P450_sf"/>
</dbReference>
<evidence type="ECO:0000256" key="6">
    <source>
        <dbReference type="ARBA" id="ARBA00023002"/>
    </source>
</evidence>
<evidence type="ECO:0000256" key="5">
    <source>
        <dbReference type="ARBA" id="ARBA00022723"/>
    </source>
</evidence>
<dbReference type="OrthoDB" id="1103324at2759"/>
<evidence type="ECO:0000313" key="10">
    <source>
        <dbReference type="EMBL" id="PON39245.1"/>
    </source>
</evidence>
<dbReference type="GO" id="GO:0016020">
    <property type="term" value="C:membrane"/>
    <property type="evidence" value="ECO:0007669"/>
    <property type="project" value="UniProtKB-SubCell"/>
</dbReference>
<keyword evidence="9" id="KW-0472">Membrane</keyword>
<dbReference type="Gene3D" id="1.10.630.10">
    <property type="entry name" value="Cytochrome P450"/>
    <property type="match status" value="1"/>
</dbReference>
<evidence type="ECO:0000256" key="4">
    <source>
        <dbReference type="ARBA" id="ARBA00022617"/>
    </source>
</evidence>
<dbReference type="AlphaFoldDB" id="A0A2P5ART7"/>
<evidence type="ECO:0000256" key="7">
    <source>
        <dbReference type="ARBA" id="ARBA00023004"/>
    </source>
</evidence>
<dbReference type="GO" id="GO:0005506">
    <property type="term" value="F:iron ion binding"/>
    <property type="evidence" value="ECO:0007669"/>
    <property type="project" value="InterPro"/>
</dbReference>
<dbReference type="InterPro" id="IPR001128">
    <property type="entry name" value="Cyt_P450"/>
</dbReference>
<accession>A0A2P5ART7</accession>
<dbReference type="Proteomes" id="UP000237105">
    <property type="component" value="Unassembled WGS sequence"/>
</dbReference>
<dbReference type="GO" id="GO:0016705">
    <property type="term" value="F:oxidoreductase activity, acting on paired donors, with incorporation or reduction of molecular oxygen"/>
    <property type="evidence" value="ECO:0007669"/>
    <property type="project" value="InterPro"/>
</dbReference>
<comment type="subcellular location">
    <subcellularLocation>
        <location evidence="2">Membrane</location>
    </subcellularLocation>
</comment>
<keyword evidence="7" id="KW-0408">Iron</keyword>
<dbReference type="SUPFAM" id="SSF48264">
    <property type="entry name" value="Cytochrome P450"/>
    <property type="match status" value="1"/>
</dbReference>
<keyword evidence="5" id="KW-0479">Metal-binding</keyword>
<dbReference type="Pfam" id="PF00067">
    <property type="entry name" value="p450"/>
    <property type="match status" value="1"/>
</dbReference>
<keyword evidence="11" id="KW-1185">Reference proteome</keyword>
<evidence type="ECO:0000256" key="3">
    <source>
        <dbReference type="ARBA" id="ARBA00010617"/>
    </source>
</evidence>
<sequence>MTMKQRCSEDENESEEIRKLIKEANEIVGKVSLSDNLWFCKNLDLQGFGKRCKKVHEKFDFVMEKTIKEQDEERKEEKGRCEKVKDLLDISDDKSSEIRVTRENIKASILEIFVARTDTSAITIEWALAELINHPDIMKKAREEINAVVGKTRVVEETLLTFLTSKL</sequence>
<dbReference type="GO" id="GO:0004497">
    <property type="term" value="F:monooxygenase activity"/>
    <property type="evidence" value="ECO:0007669"/>
    <property type="project" value="UniProtKB-KW"/>
</dbReference>
<organism evidence="10 11">
    <name type="scientific">Parasponia andersonii</name>
    <name type="common">Sponia andersonii</name>
    <dbReference type="NCBI Taxonomy" id="3476"/>
    <lineage>
        <taxon>Eukaryota</taxon>
        <taxon>Viridiplantae</taxon>
        <taxon>Streptophyta</taxon>
        <taxon>Embryophyta</taxon>
        <taxon>Tracheophyta</taxon>
        <taxon>Spermatophyta</taxon>
        <taxon>Magnoliopsida</taxon>
        <taxon>eudicotyledons</taxon>
        <taxon>Gunneridae</taxon>
        <taxon>Pentapetalae</taxon>
        <taxon>rosids</taxon>
        <taxon>fabids</taxon>
        <taxon>Rosales</taxon>
        <taxon>Cannabaceae</taxon>
        <taxon>Parasponia</taxon>
    </lineage>
</organism>
<dbReference type="PRINTS" id="PR00463">
    <property type="entry name" value="EP450I"/>
</dbReference>
<comment type="caution">
    <text evidence="10">The sequence shown here is derived from an EMBL/GenBank/DDBJ whole genome shotgun (WGS) entry which is preliminary data.</text>
</comment>
<evidence type="ECO:0000256" key="8">
    <source>
        <dbReference type="ARBA" id="ARBA00023033"/>
    </source>
</evidence>
<dbReference type="PANTHER" id="PTHR47943:SF8">
    <property type="entry name" value="CYTOCHROME P450"/>
    <property type="match status" value="1"/>
</dbReference>
<dbReference type="STRING" id="3476.A0A2P5ART7"/>
<name>A0A2P5ART7_PARAD</name>
<keyword evidence="6" id="KW-0560">Oxidoreductase</keyword>